<reference evidence="3" key="1">
    <citation type="submission" date="2023-08" db="EMBL/GenBank/DDBJ databases">
        <authorList>
            <person name="Chen Y."/>
            <person name="Shah S."/>
            <person name="Dougan E. K."/>
            <person name="Thang M."/>
            <person name="Chan C."/>
        </authorList>
    </citation>
    <scope>NUCLEOTIDE SEQUENCE</scope>
</reference>
<evidence type="ECO:0000313" key="4">
    <source>
        <dbReference type="Proteomes" id="UP001178507"/>
    </source>
</evidence>
<keyword evidence="2" id="KW-1133">Transmembrane helix</keyword>
<protein>
    <submittedName>
        <fullName evidence="3">Uncharacterized protein</fullName>
    </submittedName>
</protein>
<evidence type="ECO:0000313" key="3">
    <source>
        <dbReference type="EMBL" id="CAJ1405654.1"/>
    </source>
</evidence>
<feature type="region of interest" description="Disordered" evidence="1">
    <location>
        <begin position="71"/>
        <end position="96"/>
    </location>
</feature>
<feature type="transmembrane region" description="Helical" evidence="2">
    <location>
        <begin position="239"/>
        <end position="263"/>
    </location>
</feature>
<keyword evidence="2" id="KW-0472">Membrane</keyword>
<feature type="transmembrane region" description="Helical" evidence="2">
    <location>
        <begin position="324"/>
        <end position="348"/>
    </location>
</feature>
<dbReference type="Proteomes" id="UP001178507">
    <property type="component" value="Unassembled WGS sequence"/>
</dbReference>
<comment type="caution">
    <text evidence="3">The sequence shown here is derived from an EMBL/GenBank/DDBJ whole genome shotgun (WGS) entry which is preliminary data.</text>
</comment>
<keyword evidence="2" id="KW-0812">Transmembrane</keyword>
<feature type="transmembrane region" description="Helical" evidence="2">
    <location>
        <begin position="197"/>
        <end position="219"/>
    </location>
</feature>
<organism evidence="3 4">
    <name type="scientific">Effrenium voratum</name>
    <dbReference type="NCBI Taxonomy" id="2562239"/>
    <lineage>
        <taxon>Eukaryota</taxon>
        <taxon>Sar</taxon>
        <taxon>Alveolata</taxon>
        <taxon>Dinophyceae</taxon>
        <taxon>Suessiales</taxon>
        <taxon>Symbiodiniaceae</taxon>
        <taxon>Effrenium</taxon>
    </lineage>
</organism>
<accession>A0AA36JIG6</accession>
<gene>
    <name evidence="3" type="ORF">EVOR1521_LOCUS27812</name>
</gene>
<feature type="transmembrane region" description="Helical" evidence="2">
    <location>
        <begin position="368"/>
        <end position="387"/>
    </location>
</feature>
<evidence type="ECO:0000256" key="2">
    <source>
        <dbReference type="SAM" id="Phobius"/>
    </source>
</evidence>
<dbReference type="AlphaFoldDB" id="A0AA36JIG6"/>
<dbReference type="EMBL" id="CAUJNA010003595">
    <property type="protein sequence ID" value="CAJ1405654.1"/>
    <property type="molecule type" value="Genomic_DNA"/>
</dbReference>
<feature type="transmembrane region" description="Helical" evidence="2">
    <location>
        <begin position="42"/>
        <end position="62"/>
    </location>
</feature>
<keyword evidence="4" id="KW-1185">Reference proteome</keyword>
<name>A0AA36JIG6_9DINO</name>
<sequence>MTVLLLSLFTISAALDVGQEHFLRKAESGTPNWEASSTLRVQLYITVVMCAIFLAAALIFFWTSTPANEKKEVEEEEVPGEPAPEPAAENSEAPDLGPALEDYEDLVRMLLQRGTQSMAPKVAKAVQVASIISDRVSSLTTKAKALVVTELTDTVGSIAQSLQLEEFMLLLDDDAALAANVPPVSVLLAGLLVPANLNFTILCHLLQVVLVLIPVLAVAAVSEYVDWNHSCASIPGLRLWARTVGALAGLIALARVLQALQCFAAKAQIRRKNDEMKEKLEQATSSPSASGLEELKQLFVFYAATLQHALSCEARIRANVFSHIVGFGTLLWLLTTFWNLWLYFGYMFVPGVVAFHEAAAGESSYCGAWVTACAAKISILLALMFFFGNAASAGLRNVSAQSQAATKKTPETF</sequence>
<proteinExistence type="predicted"/>
<evidence type="ECO:0000256" key="1">
    <source>
        <dbReference type="SAM" id="MobiDB-lite"/>
    </source>
</evidence>